<name>A0AAE0CHP0_9ROSI</name>
<proteinExistence type="predicted"/>
<feature type="transmembrane region" description="Helical" evidence="1">
    <location>
        <begin position="103"/>
        <end position="126"/>
    </location>
</feature>
<sequence>MNQALLTKVGWRLTQNDSGLWCKLLKRKYLNSRNFFDLELNKGAACSSTWKAVAFGAGLINKGLKWRVVSGELIRFWINDLVSDVGVLQDHGVTLLLKILNTFYGVTGSLVRFLFGFFLLQLCGLFGNRDIRRKREIVDTEYVAATVDLVRRKLSFALLPEVMQKTSNFINEVDVLQPFEPMAMTPPPLNS</sequence>
<evidence type="ECO:0000256" key="1">
    <source>
        <dbReference type="SAM" id="Phobius"/>
    </source>
</evidence>
<organism evidence="2 3">
    <name type="scientific">Dipteronia dyeriana</name>
    <dbReference type="NCBI Taxonomy" id="168575"/>
    <lineage>
        <taxon>Eukaryota</taxon>
        <taxon>Viridiplantae</taxon>
        <taxon>Streptophyta</taxon>
        <taxon>Embryophyta</taxon>
        <taxon>Tracheophyta</taxon>
        <taxon>Spermatophyta</taxon>
        <taxon>Magnoliopsida</taxon>
        <taxon>eudicotyledons</taxon>
        <taxon>Gunneridae</taxon>
        <taxon>Pentapetalae</taxon>
        <taxon>rosids</taxon>
        <taxon>malvids</taxon>
        <taxon>Sapindales</taxon>
        <taxon>Sapindaceae</taxon>
        <taxon>Hippocastanoideae</taxon>
        <taxon>Acereae</taxon>
        <taxon>Dipteronia</taxon>
    </lineage>
</organism>
<protein>
    <submittedName>
        <fullName evidence="2">Uncharacterized protein</fullName>
    </submittedName>
</protein>
<accession>A0AAE0CHP0</accession>
<dbReference type="AlphaFoldDB" id="A0AAE0CHP0"/>
<comment type="caution">
    <text evidence="2">The sequence shown here is derived from an EMBL/GenBank/DDBJ whole genome shotgun (WGS) entry which is preliminary data.</text>
</comment>
<evidence type="ECO:0000313" key="3">
    <source>
        <dbReference type="Proteomes" id="UP001280121"/>
    </source>
</evidence>
<reference evidence="2" key="1">
    <citation type="journal article" date="2023" name="Plant J.">
        <title>Genome sequences and population genomics provide insights into the demographic history, inbreeding, and mutation load of two 'living fossil' tree species of Dipteronia.</title>
        <authorList>
            <person name="Feng Y."/>
            <person name="Comes H.P."/>
            <person name="Chen J."/>
            <person name="Zhu S."/>
            <person name="Lu R."/>
            <person name="Zhang X."/>
            <person name="Li P."/>
            <person name="Qiu J."/>
            <person name="Olsen K.M."/>
            <person name="Qiu Y."/>
        </authorList>
    </citation>
    <scope>NUCLEOTIDE SEQUENCE</scope>
    <source>
        <strain evidence="2">KIB01</strain>
    </source>
</reference>
<keyword evidence="1" id="KW-1133">Transmembrane helix</keyword>
<dbReference type="Proteomes" id="UP001280121">
    <property type="component" value="Unassembled WGS sequence"/>
</dbReference>
<gene>
    <name evidence="2" type="ORF">Ddye_011827</name>
</gene>
<evidence type="ECO:0000313" key="2">
    <source>
        <dbReference type="EMBL" id="KAK2651971.1"/>
    </source>
</evidence>
<keyword evidence="1" id="KW-0812">Transmembrane</keyword>
<keyword evidence="1" id="KW-0472">Membrane</keyword>
<keyword evidence="3" id="KW-1185">Reference proteome</keyword>
<dbReference type="EMBL" id="JANJYI010000004">
    <property type="protein sequence ID" value="KAK2651971.1"/>
    <property type="molecule type" value="Genomic_DNA"/>
</dbReference>